<dbReference type="SUPFAM" id="SSF50475">
    <property type="entry name" value="FMN-binding split barrel"/>
    <property type="match status" value="1"/>
</dbReference>
<dbReference type="InterPro" id="IPR012349">
    <property type="entry name" value="Split_barrel_FMN-bd"/>
</dbReference>
<dbReference type="KEGG" id="pfer:IRI77_28890"/>
<dbReference type="EMBL" id="CP063849">
    <property type="protein sequence ID" value="QOY86768.1"/>
    <property type="molecule type" value="Genomic_DNA"/>
</dbReference>
<evidence type="ECO:0000313" key="1">
    <source>
        <dbReference type="EMBL" id="QOY86768.1"/>
    </source>
</evidence>
<accession>A0A7S7SJJ5</accession>
<keyword evidence="2" id="KW-1185">Reference proteome</keyword>
<gene>
    <name evidence="1" type="ORF">IRI77_28890</name>
</gene>
<evidence type="ECO:0000313" key="2">
    <source>
        <dbReference type="Proteomes" id="UP000593892"/>
    </source>
</evidence>
<reference evidence="1 2" key="1">
    <citation type="submission" date="2020-10" db="EMBL/GenBank/DDBJ databases">
        <title>Complete genome sequence of Paludibaculum fermentans P105T, a facultatively anaerobic acidobacterium capable of dissimilatory Fe(III) reduction.</title>
        <authorList>
            <person name="Dedysh S.N."/>
            <person name="Beletsky A.V."/>
            <person name="Kulichevskaya I.S."/>
            <person name="Mardanov A.V."/>
            <person name="Ravin N.V."/>
        </authorList>
    </citation>
    <scope>NUCLEOTIDE SEQUENCE [LARGE SCALE GENOMIC DNA]</scope>
    <source>
        <strain evidence="1 2">P105</strain>
    </source>
</reference>
<dbReference type="PANTHER" id="PTHR35802">
    <property type="entry name" value="PROTEASE SYNTHASE AND SPORULATION PROTEIN PAI 2"/>
    <property type="match status" value="1"/>
</dbReference>
<dbReference type="Gene3D" id="2.30.110.10">
    <property type="entry name" value="Electron Transport, Fmn-binding Protein, Chain A"/>
    <property type="match status" value="1"/>
</dbReference>
<dbReference type="AlphaFoldDB" id="A0A7S7SJJ5"/>
<name>A0A7S7SJJ5_PALFE</name>
<proteinExistence type="predicted"/>
<sequence>MPKRREFLGALSSLGLGAPMETADKSTIYIPDRQRESDRGVILDFLEEYSFAMLVTAAGGVHITNVPTLFDRSTEGWGKVWWHLAKSNGQNQVFDGNTECTVVFHGPHGYISPNWYTTKNAVPTWNFAVVHATGKPKRVDDDAAFAKSLQRLVARNEGAYGGGDRWEFAKLPESYLKGMRQGIVAYEMVIDQVEAKFKLGQERSASDRAGILKGLESGRKERNLEELTRAHYGRIKE</sequence>
<dbReference type="PANTHER" id="PTHR35802:SF1">
    <property type="entry name" value="PROTEASE SYNTHASE AND SPORULATION PROTEIN PAI 2"/>
    <property type="match status" value="1"/>
</dbReference>
<dbReference type="RefSeq" id="WP_194448437.1">
    <property type="nucleotide sequence ID" value="NZ_CP063849.1"/>
</dbReference>
<dbReference type="Pfam" id="PF04299">
    <property type="entry name" value="FMN_bind_2"/>
    <property type="match status" value="1"/>
</dbReference>
<organism evidence="1 2">
    <name type="scientific">Paludibaculum fermentans</name>
    <dbReference type="NCBI Taxonomy" id="1473598"/>
    <lineage>
        <taxon>Bacteria</taxon>
        <taxon>Pseudomonadati</taxon>
        <taxon>Acidobacteriota</taxon>
        <taxon>Terriglobia</taxon>
        <taxon>Bryobacterales</taxon>
        <taxon>Bryobacteraceae</taxon>
        <taxon>Paludibaculum</taxon>
    </lineage>
</organism>
<dbReference type="Proteomes" id="UP000593892">
    <property type="component" value="Chromosome"/>
</dbReference>
<protein>
    <submittedName>
        <fullName evidence="1">FMN-binding negative transcriptional regulator</fullName>
    </submittedName>
</protein>
<dbReference type="PIRSF" id="PIRSF010372">
    <property type="entry name" value="PaiB"/>
    <property type="match status" value="1"/>
</dbReference>
<dbReference type="InterPro" id="IPR007396">
    <property type="entry name" value="TR_PAI2-type"/>
</dbReference>